<reference evidence="5 6" key="1">
    <citation type="submission" date="2019-04" db="EMBL/GenBank/DDBJ databases">
        <title>Lewinella litorea sp. nov., isolated from a marine sand.</title>
        <authorList>
            <person name="Yoon J.-H."/>
        </authorList>
    </citation>
    <scope>NUCLEOTIDE SEQUENCE [LARGE SCALE GENOMIC DNA]</scope>
    <source>
        <strain evidence="5 6">HSMS-39</strain>
    </source>
</reference>
<comment type="caution">
    <text evidence="5">The sequence shown here is derived from an EMBL/GenBank/DDBJ whole genome shotgun (WGS) entry which is preliminary data.</text>
</comment>
<dbReference type="Proteomes" id="UP000308528">
    <property type="component" value="Unassembled WGS sequence"/>
</dbReference>
<gene>
    <name evidence="5" type="primary">wcaF</name>
    <name evidence="5" type="ORF">E4021_11010</name>
</gene>
<accession>A0A4S4NHY2</accession>
<keyword evidence="4" id="KW-0012">Acyltransferase</keyword>
<evidence type="ECO:0000256" key="3">
    <source>
        <dbReference type="ARBA" id="ARBA00022737"/>
    </source>
</evidence>
<dbReference type="GO" id="GO:0008374">
    <property type="term" value="F:O-acyltransferase activity"/>
    <property type="evidence" value="ECO:0007669"/>
    <property type="project" value="TreeGrafter"/>
</dbReference>
<keyword evidence="3" id="KW-0677">Repeat</keyword>
<protein>
    <submittedName>
        <fullName evidence="5">Colanic acid biosynthesis acetyltransferase WcaF</fullName>
    </submittedName>
</protein>
<dbReference type="InterPro" id="IPR001451">
    <property type="entry name" value="Hexapep"/>
</dbReference>
<dbReference type="SUPFAM" id="SSF51161">
    <property type="entry name" value="Trimeric LpxA-like enzymes"/>
    <property type="match status" value="1"/>
</dbReference>
<evidence type="ECO:0000313" key="6">
    <source>
        <dbReference type="Proteomes" id="UP000308528"/>
    </source>
</evidence>
<dbReference type="RefSeq" id="WP_136459364.1">
    <property type="nucleotide sequence ID" value="NZ_SRSF01000004.1"/>
</dbReference>
<evidence type="ECO:0000256" key="4">
    <source>
        <dbReference type="ARBA" id="ARBA00023315"/>
    </source>
</evidence>
<dbReference type="EMBL" id="SRSF01000004">
    <property type="protein sequence ID" value="THH39279.1"/>
    <property type="molecule type" value="Genomic_DNA"/>
</dbReference>
<dbReference type="PANTHER" id="PTHR23416">
    <property type="entry name" value="SIALIC ACID SYNTHASE-RELATED"/>
    <property type="match status" value="1"/>
</dbReference>
<keyword evidence="2 5" id="KW-0808">Transferase</keyword>
<dbReference type="InterPro" id="IPR018357">
    <property type="entry name" value="Hexapep_transf_CS"/>
</dbReference>
<dbReference type="PROSITE" id="PS00101">
    <property type="entry name" value="HEXAPEP_TRANSFERASES"/>
    <property type="match status" value="1"/>
</dbReference>
<evidence type="ECO:0000256" key="2">
    <source>
        <dbReference type="ARBA" id="ARBA00022679"/>
    </source>
</evidence>
<evidence type="ECO:0000313" key="5">
    <source>
        <dbReference type="EMBL" id="THH39279.1"/>
    </source>
</evidence>
<sequence>MEERYQDLSTFELPENFRGRPGWVVQLWWIVEALLFRPSPQFMYGWRRWLLRSFGATVGRGAIIRPTVRTQFPWKVSIGDFAWIGDDVVLYSLGAIHIGPHAVVSQKSYLCTGSHDPESTAFAIYSRPISIGAECWIATDVYVAPGVTIGRGTLVGARSSVFKDLPPGMICMGSPARVIRKRVAGSPAGGLV</sequence>
<dbReference type="Pfam" id="PF00132">
    <property type="entry name" value="Hexapep"/>
    <property type="match status" value="1"/>
</dbReference>
<organism evidence="5 6">
    <name type="scientific">Neolewinella litorea</name>
    <dbReference type="NCBI Taxonomy" id="2562452"/>
    <lineage>
        <taxon>Bacteria</taxon>
        <taxon>Pseudomonadati</taxon>
        <taxon>Bacteroidota</taxon>
        <taxon>Saprospiria</taxon>
        <taxon>Saprospirales</taxon>
        <taxon>Lewinellaceae</taxon>
        <taxon>Neolewinella</taxon>
    </lineage>
</organism>
<dbReference type="NCBIfam" id="NF007797">
    <property type="entry name" value="PRK10502.1"/>
    <property type="match status" value="1"/>
</dbReference>
<dbReference type="Gene3D" id="2.160.10.10">
    <property type="entry name" value="Hexapeptide repeat proteins"/>
    <property type="match status" value="1"/>
</dbReference>
<dbReference type="CDD" id="cd05825">
    <property type="entry name" value="LbH_wcaF_like"/>
    <property type="match status" value="1"/>
</dbReference>
<dbReference type="AlphaFoldDB" id="A0A4S4NHY2"/>
<dbReference type="GO" id="GO:0005829">
    <property type="term" value="C:cytosol"/>
    <property type="evidence" value="ECO:0007669"/>
    <property type="project" value="TreeGrafter"/>
</dbReference>
<name>A0A4S4NHY2_9BACT</name>
<comment type="similarity">
    <text evidence="1">Belongs to the transferase hexapeptide repeat family.</text>
</comment>
<proteinExistence type="inferred from homology"/>
<dbReference type="InterPro" id="IPR051159">
    <property type="entry name" value="Hexapeptide_acetyltransf"/>
</dbReference>
<evidence type="ECO:0000256" key="1">
    <source>
        <dbReference type="ARBA" id="ARBA00007274"/>
    </source>
</evidence>
<dbReference type="OrthoDB" id="9814490at2"/>
<keyword evidence="6" id="KW-1185">Reference proteome</keyword>
<dbReference type="InterPro" id="IPR011004">
    <property type="entry name" value="Trimer_LpxA-like_sf"/>
</dbReference>
<dbReference type="PANTHER" id="PTHR23416:SF23">
    <property type="entry name" value="ACETYLTRANSFERASE C18B11.09C-RELATED"/>
    <property type="match status" value="1"/>
</dbReference>